<dbReference type="InterPro" id="IPR001303">
    <property type="entry name" value="Aldolase_II/adducin_N"/>
</dbReference>
<keyword evidence="2" id="KW-0560">Oxidoreductase</keyword>
<evidence type="ECO:0000256" key="2">
    <source>
        <dbReference type="ARBA" id="ARBA00023002"/>
    </source>
</evidence>
<dbReference type="Gene3D" id="3.40.225.10">
    <property type="entry name" value="Class II aldolase/adducin N-terminal domain"/>
    <property type="match status" value="1"/>
</dbReference>
<dbReference type="Pfam" id="PF00596">
    <property type="entry name" value="Aldolase_II"/>
    <property type="match status" value="1"/>
</dbReference>
<dbReference type="NCBIfam" id="TIGR02632">
    <property type="entry name" value="RhaD_aldol-ADH"/>
    <property type="match status" value="1"/>
</dbReference>
<reference evidence="4 5" key="1">
    <citation type="journal article" date="2013" name="Int. J. Syst. Evol. Microbiol.">
        <title>Aquimarina gracilis sp. nov., isolated from the gut microflora of a mussel, Mytilus coruscus, and emended description of Aquimarina spongiae.</title>
        <authorList>
            <person name="Park S.C."/>
            <person name="Choe H.N."/>
            <person name="Baik K.S."/>
            <person name="Seong C.N."/>
        </authorList>
    </citation>
    <scope>NUCLEOTIDE SEQUENCE [LARGE SCALE GENOMIC DNA]</scope>
    <source>
        <strain evidence="4 5">PSC32</strain>
    </source>
</reference>
<evidence type="ECO:0000313" key="4">
    <source>
        <dbReference type="EMBL" id="MEB3344733.1"/>
    </source>
</evidence>
<dbReference type="PRINTS" id="PR00080">
    <property type="entry name" value="SDRFAMILY"/>
</dbReference>
<dbReference type="InterPro" id="IPR002347">
    <property type="entry name" value="SDR_fam"/>
</dbReference>
<dbReference type="RefSeq" id="WP_324178771.1">
    <property type="nucleotide sequence ID" value="NZ_BAABAW010000003.1"/>
</dbReference>
<gene>
    <name evidence="4" type="ORF">U6A24_04640</name>
</gene>
<organism evidence="4 5">
    <name type="scientific">Aquimarina gracilis</name>
    <dbReference type="NCBI Taxonomy" id="874422"/>
    <lineage>
        <taxon>Bacteria</taxon>
        <taxon>Pseudomonadati</taxon>
        <taxon>Bacteroidota</taxon>
        <taxon>Flavobacteriia</taxon>
        <taxon>Flavobacteriales</taxon>
        <taxon>Flavobacteriaceae</taxon>
        <taxon>Aquimarina</taxon>
    </lineage>
</organism>
<dbReference type="Pfam" id="PF00106">
    <property type="entry name" value="adh_short"/>
    <property type="match status" value="1"/>
</dbReference>
<comment type="similarity">
    <text evidence="1">Belongs to the short-chain dehydrogenases/reductases (SDR) family.</text>
</comment>
<dbReference type="PRINTS" id="PR00081">
    <property type="entry name" value="GDHRDH"/>
</dbReference>
<protein>
    <submittedName>
        <fullName evidence="4">Bifunctional aldolase/short-chain dehydrogenase</fullName>
    </submittedName>
</protein>
<dbReference type="InterPro" id="IPR036291">
    <property type="entry name" value="NAD(P)-bd_dom_sf"/>
</dbReference>
<dbReference type="Gene3D" id="3.40.50.720">
    <property type="entry name" value="NAD(P)-binding Rossmann-like Domain"/>
    <property type="match status" value="1"/>
</dbReference>
<dbReference type="PANTHER" id="PTHR43669">
    <property type="entry name" value="5-KETO-D-GLUCONATE 5-REDUCTASE"/>
    <property type="match status" value="1"/>
</dbReference>
<dbReference type="NCBIfam" id="NF006191">
    <property type="entry name" value="PRK08324.1-5"/>
    <property type="match status" value="1"/>
</dbReference>
<sequence length="701" mass="77404">MGIAKKTYTYVDYLWDDKKAASLKNDEVALFLYRSNILGADLRITNYGGGNTSCKTIEKDPLTNENVEVMWVKGSGGDIGTLTRSGIAGLYIERLRNLKTIYKGIEYEDEMVSLFNHCLYDLNSKAPSIDTPLHGLLPFKHIDHLHPDAVIAIAAAKDGEKITKEIWGDTIGWIPWQRPGFDLGIKLEECFKQNPNIRGIILESHGLFTWGNTSYECYLNSLEVIEMASAYIENKIIQNGKVFGGQKIKSLPPSKRKEQAAILAPILRKLCSSENRMVGHFTDDDRVLTYINSNDLRKLAPLGTSCPDHFLRTKIKPLVLDLKPGENLSSSNEVTSLIEPLFKQYRTDYKAYYDSCKHPDSPAMRDANPVVIIYPGVGMFTFAKNKQTARVASEFYVNAINVMRGSEAISEYTALTRQEAFNIEYWLLEEAKLKRMPPEKPLSRKIALITGATGGIGKAIADKLLAAGANVVITDIQNEALQQIANSYNKDEVITAVCDVTNPKSIEDAYKEASLNFGGVDIIIHSAGLAVSKPIEETTESDWNLLQNVLVKGQFLLVQKGVEIMKTQAFGGNIINIASKNGLVAGPNNVGYGTAKAAQQHMTRLLAAELGRDKIRVNTINPDGVIVGSKIWEGKWAEGRAKAYGIKVEELPAHYAKRNLLNEIILPEDIANAVFAFLAVLDKSTGNTINVDGGMPNAFVR</sequence>
<dbReference type="InterPro" id="IPR013454">
    <property type="entry name" value="Bifunc_RhaD/ADH"/>
</dbReference>
<comment type="caution">
    <text evidence="4">The sequence shown here is derived from an EMBL/GenBank/DDBJ whole genome shotgun (WGS) entry which is preliminary data.</text>
</comment>
<evidence type="ECO:0000256" key="1">
    <source>
        <dbReference type="ARBA" id="ARBA00006484"/>
    </source>
</evidence>
<dbReference type="PANTHER" id="PTHR43669:SF8">
    <property type="entry name" value="SHORT-CHAIN TYPE DEHYDROGENASE_REDUCTASE-RELATED"/>
    <property type="match status" value="1"/>
</dbReference>
<feature type="domain" description="Class II aldolase/adducin N-terminal" evidence="3">
    <location>
        <begin position="30"/>
        <end position="232"/>
    </location>
</feature>
<dbReference type="SUPFAM" id="SSF53639">
    <property type="entry name" value="AraD/HMP-PK domain-like"/>
    <property type="match status" value="1"/>
</dbReference>
<dbReference type="NCBIfam" id="NF006189">
    <property type="entry name" value="PRK08324.1-3"/>
    <property type="match status" value="1"/>
</dbReference>
<name>A0ABU5ZSW7_9FLAO</name>
<accession>A0ABU5ZSW7</accession>
<dbReference type="SMART" id="SM01007">
    <property type="entry name" value="Aldolase_II"/>
    <property type="match status" value="1"/>
</dbReference>
<proteinExistence type="inferred from homology"/>
<evidence type="ECO:0000313" key="5">
    <source>
        <dbReference type="Proteomes" id="UP001327027"/>
    </source>
</evidence>
<dbReference type="InterPro" id="IPR036409">
    <property type="entry name" value="Aldolase_II/adducin_N_sf"/>
</dbReference>
<keyword evidence="5" id="KW-1185">Reference proteome</keyword>
<dbReference type="Proteomes" id="UP001327027">
    <property type="component" value="Unassembled WGS sequence"/>
</dbReference>
<dbReference type="EMBL" id="JAYKLX010000002">
    <property type="protein sequence ID" value="MEB3344733.1"/>
    <property type="molecule type" value="Genomic_DNA"/>
</dbReference>
<dbReference type="SUPFAM" id="SSF51735">
    <property type="entry name" value="NAD(P)-binding Rossmann-fold domains"/>
    <property type="match status" value="1"/>
</dbReference>
<evidence type="ECO:0000259" key="3">
    <source>
        <dbReference type="SMART" id="SM01007"/>
    </source>
</evidence>